<organism evidence="3">
    <name type="scientific">Arcella intermedia</name>
    <dbReference type="NCBI Taxonomy" id="1963864"/>
    <lineage>
        <taxon>Eukaryota</taxon>
        <taxon>Amoebozoa</taxon>
        <taxon>Tubulinea</taxon>
        <taxon>Elardia</taxon>
        <taxon>Arcellinida</taxon>
        <taxon>Sphaerothecina</taxon>
        <taxon>Arcellidae</taxon>
        <taxon>Arcella</taxon>
    </lineage>
</organism>
<name>A0A6B2LSR0_9EUKA</name>
<proteinExistence type="inferred from homology"/>
<accession>A0A6B2LSR0</accession>
<sequence length="112" mass="12871">MIDYKEGEVYDKKYIVVHLKQGRDLMVSYASAHYHSDAFFKFSQLNPKVEGEVRGGGIVRIDPKTRTLRTYGTSGGYGDPDIDVVRRMMEEYAESHFPGWKLEVTVTGYIRD</sequence>
<dbReference type="Pfam" id="PF05005">
    <property type="entry name" value="Ocnus"/>
    <property type="match status" value="1"/>
</dbReference>
<evidence type="ECO:0000313" key="3">
    <source>
        <dbReference type="EMBL" id="NDV40063.1"/>
    </source>
</evidence>
<dbReference type="Gene3D" id="3.50.20.20">
    <property type="entry name" value="Janus/Ocnus"/>
    <property type="match status" value="1"/>
</dbReference>
<feature type="active site" description="Proton acceptor" evidence="2">
    <location>
        <position position="35"/>
    </location>
</feature>
<dbReference type="AlphaFoldDB" id="A0A6B2LSR0"/>
<dbReference type="InterPro" id="IPR038596">
    <property type="entry name" value="Janus_sf"/>
</dbReference>
<comment type="similarity">
    <text evidence="1">Belongs to the janus family.</text>
</comment>
<evidence type="ECO:0000256" key="2">
    <source>
        <dbReference type="PIRSR" id="PIRSR607702-1"/>
    </source>
</evidence>
<protein>
    <submittedName>
        <fullName evidence="3">Uncharacterized protein</fullName>
    </submittedName>
</protein>
<dbReference type="EMBL" id="GIBP01011094">
    <property type="protein sequence ID" value="NDV40063.1"/>
    <property type="molecule type" value="Transcribed_RNA"/>
</dbReference>
<dbReference type="SUPFAM" id="SSF143724">
    <property type="entry name" value="PHP14-like"/>
    <property type="match status" value="1"/>
</dbReference>
<dbReference type="InterPro" id="IPR007702">
    <property type="entry name" value="Janus"/>
</dbReference>
<reference evidence="3" key="1">
    <citation type="journal article" date="2020" name="J. Eukaryot. Microbiol.">
        <title>De novo Sequencing, Assembly and Annotation of the Transcriptome for the Free-Living Testate Amoeba Arcella intermedia.</title>
        <authorList>
            <person name="Ribeiro G.M."/>
            <person name="Porfirio-Sousa A.L."/>
            <person name="Maurer-Alcala X.X."/>
            <person name="Katz L.A."/>
            <person name="Lahr D.J.G."/>
        </authorList>
    </citation>
    <scope>NUCLEOTIDE SEQUENCE</scope>
</reference>
<evidence type="ECO:0000256" key="1">
    <source>
        <dbReference type="ARBA" id="ARBA00010971"/>
    </source>
</evidence>